<evidence type="ECO:0000313" key="3">
    <source>
        <dbReference type="EMBL" id="KAK9426726.1"/>
    </source>
</evidence>
<dbReference type="PANTHER" id="PTHR34315:SF4">
    <property type="entry name" value="INTRADIOL RING-CLEAVAGE DIOXYGENASES DOMAIN-CONTAINING PROTEIN"/>
    <property type="match status" value="1"/>
</dbReference>
<comment type="caution">
    <text evidence="3">The sequence shown here is derived from an EMBL/GenBank/DDBJ whole genome shotgun (WGS) entry which is preliminary data.</text>
</comment>
<name>A0ABR2VIW2_9PEZI</name>
<dbReference type="Pfam" id="PF00775">
    <property type="entry name" value="Dioxygenase_C"/>
    <property type="match status" value="1"/>
</dbReference>
<dbReference type="Proteomes" id="UP001408356">
    <property type="component" value="Unassembled WGS sequence"/>
</dbReference>
<dbReference type="PANTHER" id="PTHR34315">
    <property type="match status" value="1"/>
</dbReference>
<dbReference type="InterPro" id="IPR015889">
    <property type="entry name" value="Intradiol_dOase_core"/>
</dbReference>
<dbReference type="SUPFAM" id="SSF49482">
    <property type="entry name" value="Aromatic compound dioxygenase"/>
    <property type="match status" value="1"/>
</dbReference>
<feature type="signal peptide" evidence="1">
    <location>
        <begin position="1"/>
        <end position="19"/>
    </location>
</feature>
<dbReference type="CDD" id="cd03457">
    <property type="entry name" value="intradiol_dioxygenase_like"/>
    <property type="match status" value="1"/>
</dbReference>
<proteinExistence type="predicted"/>
<keyword evidence="1" id="KW-0732">Signal</keyword>
<keyword evidence="3" id="KW-0223">Dioxygenase</keyword>
<feature type="domain" description="Intradiol ring-cleavage dioxygenases" evidence="2">
    <location>
        <begin position="102"/>
        <end position="218"/>
    </location>
</feature>
<dbReference type="InterPro" id="IPR000627">
    <property type="entry name" value="Intradiol_dOase_C"/>
</dbReference>
<sequence>MQGIAVLAAGAALLSGVLAHPHHEMSGHEVMRRADLSKRCEASVAALNKRRWAKRNEKRATTGNVTWSITTEAPYYETLQNDTCILTEEVTGGPYIWPQSQTLRQDIREGEAGVPFILDIGVLDVETCEPLPDVLVDIWHCNATGSYSSFTGLNPNTPFEELLDQLNKTIGPDLDLHTDDTTFLRGIWPTDSEGVTEFTTVVPGFYVERTIHIHAQVHENYVIRGNGTIASSTTISTGQLFLAEDLSAQLMALDPYATHTEINRTTNDVDSIFSQQSENGYDPTISIVPLDGENVENGLIGYITIGVDGGAKRKLKRDLKH</sequence>
<keyword evidence="4" id="KW-1185">Reference proteome</keyword>
<feature type="chain" id="PRO_5047404085" evidence="1">
    <location>
        <begin position="20"/>
        <end position="321"/>
    </location>
</feature>
<protein>
    <submittedName>
        <fullName evidence="3">Dioxygenase</fullName>
    </submittedName>
</protein>
<keyword evidence="3" id="KW-0560">Oxidoreductase</keyword>
<evidence type="ECO:0000256" key="1">
    <source>
        <dbReference type="SAM" id="SignalP"/>
    </source>
</evidence>
<organism evidence="3 4">
    <name type="scientific">Seiridium unicorne</name>
    <dbReference type="NCBI Taxonomy" id="138068"/>
    <lineage>
        <taxon>Eukaryota</taxon>
        <taxon>Fungi</taxon>
        <taxon>Dikarya</taxon>
        <taxon>Ascomycota</taxon>
        <taxon>Pezizomycotina</taxon>
        <taxon>Sordariomycetes</taxon>
        <taxon>Xylariomycetidae</taxon>
        <taxon>Amphisphaeriales</taxon>
        <taxon>Sporocadaceae</taxon>
        <taxon>Seiridium</taxon>
    </lineage>
</organism>
<dbReference type="EMBL" id="JARVKF010000001">
    <property type="protein sequence ID" value="KAK9426726.1"/>
    <property type="molecule type" value="Genomic_DNA"/>
</dbReference>
<evidence type="ECO:0000259" key="2">
    <source>
        <dbReference type="Pfam" id="PF00775"/>
    </source>
</evidence>
<dbReference type="Gene3D" id="2.60.130.10">
    <property type="entry name" value="Aromatic compound dioxygenase"/>
    <property type="match status" value="1"/>
</dbReference>
<accession>A0ABR2VIW2</accession>
<evidence type="ECO:0000313" key="4">
    <source>
        <dbReference type="Proteomes" id="UP001408356"/>
    </source>
</evidence>
<dbReference type="GO" id="GO:0051213">
    <property type="term" value="F:dioxygenase activity"/>
    <property type="evidence" value="ECO:0007669"/>
    <property type="project" value="UniProtKB-KW"/>
</dbReference>
<reference evidence="3 4" key="1">
    <citation type="journal article" date="2024" name="J. Plant Pathol.">
        <title>Sequence and assembly of the genome of Seiridium unicorne, isolate CBS 538.82, causal agent of cypress canker disease.</title>
        <authorList>
            <person name="Scali E."/>
            <person name="Rocca G.D."/>
            <person name="Danti R."/>
            <person name="Garbelotto M."/>
            <person name="Barberini S."/>
            <person name="Baroncelli R."/>
            <person name="Emiliani G."/>
        </authorList>
    </citation>
    <scope>NUCLEOTIDE SEQUENCE [LARGE SCALE GENOMIC DNA]</scope>
    <source>
        <strain evidence="3 4">BM-138-508</strain>
    </source>
</reference>
<gene>
    <name evidence="3" type="ORF">SUNI508_00253</name>
</gene>